<dbReference type="InterPro" id="IPR002525">
    <property type="entry name" value="Transp_IS110-like_N"/>
</dbReference>
<proteinExistence type="predicted"/>
<sequence>MVMIGTDSHKRTHTVVALDEVGRRLATKTVRTNAEGHLALVQWSAQFRDHDEHGVRFALEDCRHLTRRRACQVFCVSDFHLLGFFGVR</sequence>
<evidence type="ECO:0000259" key="1">
    <source>
        <dbReference type="Pfam" id="PF01548"/>
    </source>
</evidence>
<dbReference type="RefSeq" id="WP_133106672.1">
    <property type="nucleotide sequence ID" value="NZ_SMNA01000003.1"/>
</dbReference>
<dbReference type="Pfam" id="PF01548">
    <property type="entry name" value="DEDD_Tnp_IS110"/>
    <property type="match status" value="1"/>
</dbReference>
<comment type="caution">
    <text evidence="2">The sequence shown here is derived from an EMBL/GenBank/DDBJ whole genome shotgun (WGS) entry which is preliminary data.</text>
</comment>
<evidence type="ECO:0000313" key="3">
    <source>
        <dbReference type="Proteomes" id="UP000504882"/>
    </source>
</evidence>
<evidence type="ECO:0000313" key="2">
    <source>
        <dbReference type="EMBL" id="TDE95743.1"/>
    </source>
</evidence>
<protein>
    <recommendedName>
        <fullName evidence="1">Transposase IS110-like N-terminal domain-containing protein</fullName>
    </recommendedName>
</protein>
<keyword evidence="3" id="KW-1185">Reference proteome</keyword>
<gene>
    <name evidence="2" type="ORF">EXU48_05590</name>
</gene>
<feature type="domain" description="Transposase IS110-like N-terminal" evidence="1">
    <location>
        <begin position="4"/>
        <end position="53"/>
    </location>
</feature>
<organism evidence="2 3">
    <name type="scientific">Occultella glacieicola</name>
    <dbReference type="NCBI Taxonomy" id="2518684"/>
    <lineage>
        <taxon>Bacteria</taxon>
        <taxon>Bacillati</taxon>
        <taxon>Actinomycetota</taxon>
        <taxon>Actinomycetes</taxon>
        <taxon>Micrococcales</taxon>
        <taxon>Ruaniaceae</taxon>
        <taxon>Occultella</taxon>
    </lineage>
</organism>
<dbReference type="EMBL" id="SMNA01000003">
    <property type="protein sequence ID" value="TDE95743.1"/>
    <property type="molecule type" value="Genomic_DNA"/>
</dbReference>
<accession>A0ABY2E6Q1</accession>
<reference evidence="2 3" key="1">
    <citation type="submission" date="2019-03" db="EMBL/GenBank/DDBJ databases">
        <title>Genomic features of bacteria from cold environments.</title>
        <authorList>
            <person name="Shen L."/>
        </authorList>
    </citation>
    <scope>NUCLEOTIDE SEQUENCE [LARGE SCALE GENOMIC DNA]</scope>
    <source>
        <strain evidence="3">T3246-1</strain>
    </source>
</reference>
<dbReference type="Proteomes" id="UP000504882">
    <property type="component" value="Unassembled WGS sequence"/>
</dbReference>
<name>A0ABY2E6Q1_9MICO</name>